<gene>
    <name evidence="2" type="ORF">GCM10011372_33920</name>
</gene>
<dbReference type="AlphaFoldDB" id="A0A917UXC0"/>
<dbReference type="InterPro" id="IPR045773">
    <property type="entry name" value="DUF6226"/>
</dbReference>
<accession>A0A917UXC0</accession>
<keyword evidence="3" id="KW-1185">Reference proteome</keyword>
<dbReference type="Proteomes" id="UP000636956">
    <property type="component" value="Unassembled WGS sequence"/>
</dbReference>
<name>A0A917UXC0_9MICO</name>
<feature type="region of interest" description="Disordered" evidence="1">
    <location>
        <begin position="206"/>
        <end position="240"/>
    </location>
</feature>
<organism evidence="2 3">
    <name type="scientific">Agromyces bauzanensis</name>
    <dbReference type="NCBI Taxonomy" id="1308924"/>
    <lineage>
        <taxon>Bacteria</taxon>
        <taxon>Bacillati</taxon>
        <taxon>Actinomycetota</taxon>
        <taxon>Actinomycetes</taxon>
        <taxon>Micrococcales</taxon>
        <taxon>Microbacteriaceae</taxon>
        <taxon>Agromyces</taxon>
    </lineage>
</organism>
<protein>
    <submittedName>
        <fullName evidence="2">Uncharacterized protein</fullName>
    </submittedName>
</protein>
<evidence type="ECO:0000256" key="1">
    <source>
        <dbReference type="SAM" id="MobiDB-lite"/>
    </source>
</evidence>
<proteinExistence type="predicted"/>
<comment type="caution">
    <text evidence="2">The sequence shown here is derived from an EMBL/GenBank/DDBJ whole genome shotgun (WGS) entry which is preliminary data.</text>
</comment>
<reference evidence="2" key="2">
    <citation type="submission" date="2020-09" db="EMBL/GenBank/DDBJ databases">
        <authorList>
            <person name="Sun Q."/>
            <person name="Zhou Y."/>
        </authorList>
    </citation>
    <scope>NUCLEOTIDE SEQUENCE</scope>
    <source>
        <strain evidence="2">CGMCC 1.8984</strain>
    </source>
</reference>
<dbReference type="EMBL" id="BMMD01000029">
    <property type="protein sequence ID" value="GGJ92603.1"/>
    <property type="molecule type" value="Genomic_DNA"/>
</dbReference>
<evidence type="ECO:0000313" key="2">
    <source>
        <dbReference type="EMBL" id="GGJ92603.1"/>
    </source>
</evidence>
<reference evidence="2" key="1">
    <citation type="journal article" date="2014" name="Int. J. Syst. Evol. Microbiol.">
        <title>Complete genome sequence of Corynebacterium casei LMG S-19264T (=DSM 44701T), isolated from a smear-ripened cheese.</title>
        <authorList>
            <consortium name="US DOE Joint Genome Institute (JGI-PGF)"/>
            <person name="Walter F."/>
            <person name="Albersmeier A."/>
            <person name="Kalinowski J."/>
            <person name="Ruckert C."/>
        </authorList>
    </citation>
    <scope>NUCLEOTIDE SEQUENCE</scope>
    <source>
        <strain evidence="2">CGMCC 1.8984</strain>
    </source>
</reference>
<sequence>MPTPFALLWHRCQLVSRTWTSAPYGGMVTDYQRPALVIPTFFDAEGREIEYGHRWGGESPPDDSYSRTSNLERFAPLHTVADALIDWLAATFDVTHEEDASVASDVLRAPDDVQRAVRLTPTDSACAPLTFLLTSFTGIVLHAGALHDFLFPVCGCDACDEDVVGLADELEWTVRTVAYGGYSEAIDPWPGTWVEYRLEEDGVGMRSGRSRANDIPSERRRTAKQMLPSGSAWRPWPVRL</sequence>
<evidence type="ECO:0000313" key="3">
    <source>
        <dbReference type="Proteomes" id="UP000636956"/>
    </source>
</evidence>
<dbReference type="Pfam" id="PF19736">
    <property type="entry name" value="DUF6226"/>
    <property type="match status" value="1"/>
</dbReference>